<dbReference type="Proteomes" id="UP001497600">
    <property type="component" value="Chromosome F"/>
</dbReference>
<dbReference type="InterPro" id="IPR011992">
    <property type="entry name" value="EF-hand-dom_pair"/>
</dbReference>
<feature type="region of interest" description="Disordered" evidence="2">
    <location>
        <begin position="856"/>
        <end position="896"/>
    </location>
</feature>
<dbReference type="PROSITE" id="PS50086">
    <property type="entry name" value="TBC_RABGAP"/>
    <property type="match status" value="1"/>
</dbReference>
<feature type="region of interest" description="Disordered" evidence="2">
    <location>
        <begin position="918"/>
        <end position="963"/>
    </location>
</feature>
<proteinExistence type="predicted"/>
<dbReference type="PANTHER" id="PTHR47219:SF20">
    <property type="entry name" value="TBC1 DOMAIN FAMILY MEMBER 2B"/>
    <property type="match status" value="1"/>
</dbReference>
<dbReference type="InterPro" id="IPR004182">
    <property type="entry name" value="GRAM"/>
</dbReference>
<dbReference type="Gene3D" id="1.10.8.270">
    <property type="entry name" value="putative rabgap domain of human tbc1 domain family member 14 like domains"/>
    <property type="match status" value="1"/>
</dbReference>
<protein>
    <submittedName>
        <fullName evidence="4">GTPase-activating protein GYP2</fullName>
    </submittedName>
</protein>
<evidence type="ECO:0000256" key="2">
    <source>
        <dbReference type="SAM" id="MobiDB-lite"/>
    </source>
</evidence>
<dbReference type="InterPro" id="IPR000195">
    <property type="entry name" value="Rab-GAP-TBC_dom"/>
</dbReference>
<organism evidence="4 5">
    <name type="scientific">[Candida] anglica</name>
    <dbReference type="NCBI Taxonomy" id="148631"/>
    <lineage>
        <taxon>Eukaryota</taxon>
        <taxon>Fungi</taxon>
        <taxon>Dikarya</taxon>
        <taxon>Ascomycota</taxon>
        <taxon>Saccharomycotina</taxon>
        <taxon>Pichiomycetes</taxon>
        <taxon>Debaryomycetaceae</taxon>
        <taxon>Kurtzmaniella</taxon>
    </lineage>
</organism>
<keyword evidence="1" id="KW-0343">GTPase activation</keyword>
<reference evidence="4 5" key="1">
    <citation type="submission" date="2024-01" db="EMBL/GenBank/DDBJ databases">
        <authorList>
            <consortium name="Genoscope - CEA"/>
            <person name="William W."/>
        </authorList>
    </citation>
    <scope>NUCLEOTIDE SEQUENCE [LARGE SCALE GENOMIC DNA]</scope>
    <source>
        <strain evidence="4 5">29B2s-10</strain>
    </source>
</reference>
<feature type="compositionally biased region" description="Acidic residues" evidence="2">
    <location>
        <begin position="886"/>
        <end position="895"/>
    </location>
</feature>
<dbReference type="Gene3D" id="1.10.472.80">
    <property type="entry name" value="Ypt/Rab-GAP domain of gyp1p, domain 3"/>
    <property type="match status" value="1"/>
</dbReference>
<gene>
    <name evidence="4" type="primary">MDR1</name>
    <name evidence="4" type="ORF">CAAN4_F17062</name>
</gene>
<evidence type="ECO:0000313" key="4">
    <source>
        <dbReference type="EMBL" id="CAK7914575.1"/>
    </source>
</evidence>
<dbReference type="Pfam" id="PF02893">
    <property type="entry name" value="GRAM"/>
    <property type="match status" value="1"/>
</dbReference>
<keyword evidence="5" id="KW-1185">Reference proteome</keyword>
<dbReference type="Gene3D" id="1.10.238.10">
    <property type="entry name" value="EF-hand"/>
    <property type="match status" value="1"/>
</dbReference>
<dbReference type="SUPFAM" id="SSF47473">
    <property type="entry name" value="EF-hand"/>
    <property type="match status" value="1"/>
</dbReference>
<dbReference type="Pfam" id="PF00566">
    <property type="entry name" value="RabGAP-TBC"/>
    <property type="match status" value="1"/>
</dbReference>
<feature type="compositionally biased region" description="Basic and acidic residues" evidence="2">
    <location>
        <begin position="928"/>
        <end position="963"/>
    </location>
</feature>
<feature type="domain" description="Rab-GAP TBC" evidence="3">
    <location>
        <begin position="254"/>
        <end position="442"/>
    </location>
</feature>
<dbReference type="SUPFAM" id="SSF47923">
    <property type="entry name" value="Ypt/Rab-GAP domain of gyp1p"/>
    <property type="match status" value="2"/>
</dbReference>
<dbReference type="EMBL" id="OZ004258">
    <property type="protein sequence ID" value="CAK7914575.1"/>
    <property type="molecule type" value="Genomic_DNA"/>
</dbReference>
<feature type="compositionally biased region" description="Polar residues" evidence="2">
    <location>
        <begin position="862"/>
        <end position="877"/>
    </location>
</feature>
<dbReference type="PANTHER" id="PTHR47219">
    <property type="entry name" value="RAB GTPASE-ACTIVATING PROTEIN 1-LIKE"/>
    <property type="match status" value="1"/>
</dbReference>
<dbReference type="InterPro" id="IPR035969">
    <property type="entry name" value="Rab-GAP_TBC_sf"/>
</dbReference>
<evidence type="ECO:0000313" key="5">
    <source>
        <dbReference type="Proteomes" id="UP001497600"/>
    </source>
</evidence>
<feature type="region of interest" description="Disordered" evidence="2">
    <location>
        <begin position="52"/>
        <end position="87"/>
    </location>
</feature>
<name>A0ABP0EHX4_9ASCO</name>
<dbReference type="InterPro" id="IPR050302">
    <property type="entry name" value="Rab_GAP_TBC_domain"/>
</dbReference>
<accession>A0ABP0EHX4</accession>
<sequence length="963" mass="110634">MAFFEALREKAVSTLNQVLDNNKQSEQSLSKDELFCLEHRLPTGETVIDESAAEIGVKSENTPPASATAKRDRKHSDGHEPSPQAFPQGRLYLTQHFLVFRDAFDRKTCSFAIHLSTFKKVERLPTRSYVYALSVTTHSRIVVTLYLVGVRPESERFAHNLKLRLKDNLPNVRKLQPFIQTCYSEYLLSKNNVSSEKIEEVPPGGLGLKFKFPGNVRESRDKSKMKLWFDLLRADGRNLSVIKSPMFFRLVRVGLPNRLRGEIWELCCGSMYERFDNQGEYERILTANAHKQSFAREEIEKDLNRSLPEYVAYQQPEGIERLRRVLTAYSWKNPEVGYCQAMNIVVAALLIYMSEEQAFWCLNVLCDRILPGYYSKTMYGTLLDQRVFESLVQETMPILWEHITKYDIQLSVVSLPWFLSSYLSSMPLVFAFRIIDVFFLQGPKTLFQVALAIIKLNGEELLTTEDDGTFIQILKGYFQTLDQSAHPNSPNEKYRSVTNFQELLVTAFKEFSIVDETLIEKHRKKHRDTIFQNISTFVKRTELRNLPKTSNFTPDMLSILYDRFYSVVESYNVTMGSGSSLMDFKGFEKFMSEICDWVEFEEGDGNNSGGSSCRPFLSKLFHHWDSESQSALTLSDLAVGLNKLCEPDLMGAIQNFFEIYDTKNRGKLDRESILQMSEDLLYITTPWKEGYILDRITEIAIENAIADKIVEQQRSSGENFPEDMIPLPSEIDIDRQKLENQQIERYLSAASTFINRAFEYAQPEEETVLLEELVITDNKISHNAALNPNAPVFVNLPTFRMVVLADETYELLFSKTLRESIHVDKPLDEKFNTVRNLRDMFDGLLADGRKVATKVRRRMDSAASNALHTNNSDNTSMKSSKSEKRDEEEDRDDDFGVIAIDDTDKDLLLSAEAQVLVDPIKTSGAGAGKEELSRFHKAEEEATKKNEKHEHDHEENLIEFEHD</sequence>
<dbReference type="SMART" id="SM00164">
    <property type="entry name" value="TBC"/>
    <property type="match status" value="1"/>
</dbReference>
<evidence type="ECO:0000256" key="1">
    <source>
        <dbReference type="ARBA" id="ARBA00022468"/>
    </source>
</evidence>
<evidence type="ECO:0000259" key="3">
    <source>
        <dbReference type="PROSITE" id="PS50086"/>
    </source>
</evidence>